<keyword evidence="7" id="KW-1185">Reference proteome</keyword>
<reference evidence="6 7" key="1">
    <citation type="submission" date="2018-06" db="EMBL/GenBank/DDBJ databases">
        <title>Genomic Encyclopedia of Type Strains, Phase III (KMG-III): the genomes of soil and plant-associated and newly described type strains.</title>
        <authorList>
            <person name="Whitman W."/>
        </authorList>
    </citation>
    <scope>NUCLEOTIDE SEQUENCE [LARGE SCALE GENOMIC DNA]</scope>
    <source>
        <strain evidence="6 7">CECT 7377</strain>
    </source>
</reference>
<evidence type="ECO:0000313" key="7">
    <source>
        <dbReference type="Proteomes" id="UP000252792"/>
    </source>
</evidence>
<keyword evidence="3" id="KW-1043">Host membrane</keyword>
<evidence type="ECO:0000256" key="5">
    <source>
        <dbReference type="SAM" id="Phobius"/>
    </source>
</evidence>
<keyword evidence="2 5" id="KW-0812">Transmembrane</keyword>
<keyword evidence="5" id="KW-0472">Membrane</keyword>
<sequence>MSTEEFEGLWLLIFCASLIVAFGLGAIKGGQR</sequence>
<comment type="subcellular location">
    <subcellularLocation>
        <location evidence="1">Host membrane</location>
        <topology evidence="1">Single-pass membrane protein</topology>
    </subcellularLocation>
</comment>
<evidence type="ECO:0000256" key="1">
    <source>
        <dbReference type="ARBA" id="ARBA00004379"/>
    </source>
</evidence>
<evidence type="ECO:0000256" key="2">
    <source>
        <dbReference type="ARBA" id="ARBA00022692"/>
    </source>
</evidence>
<proteinExistence type="predicted"/>
<organism evidence="6 7">
    <name type="scientific">Marinomonas rhizomae</name>
    <dbReference type="NCBI Taxonomy" id="491948"/>
    <lineage>
        <taxon>Bacteria</taxon>
        <taxon>Pseudomonadati</taxon>
        <taxon>Pseudomonadota</taxon>
        <taxon>Gammaproteobacteria</taxon>
        <taxon>Oceanospirillales</taxon>
        <taxon>Oceanospirillaceae</taxon>
        <taxon>Marinomonas</taxon>
    </lineage>
</organism>
<name>A0A366J819_9GAMM</name>
<evidence type="ECO:0000256" key="3">
    <source>
        <dbReference type="ARBA" id="ARBA00022870"/>
    </source>
</evidence>
<keyword evidence="4 5" id="KW-1133">Transmembrane helix</keyword>
<dbReference type="GO" id="GO:0033644">
    <property type="term" value="C:host cell membrane"/>
    <property type="evidence" value="ECO:0007669"/>
    <property type="project" value="UniProtKB-SubCell"/>
</dbReference>
<dbReference type="Pfam" id="PF19978">
    <property type="entry name" value="Inovirus_G7P_2"/>
    <property type="match status" value="1"/>
</dbReference>
<protein>
    <submittedName>
        <fullName evidence="6">Uncharacterized protein</fullName>
    </submittedName>
</protein>
<accession>A0A366J819</accession>
<feature type="transmembrane region" description="Helical" evidence="5">
    <location>
        <begin position="6"/>
        <end position="27"/>
    </location>
</feature>
<dbReference type="InterPro" id="IPR045539">
    <property type="entry name" value="Inovirus_G7P_2"/>
</dbReference>
<evidence type="ECO:0000313" key="6">
    <source>
        <dbReference type="EMBL" id="RBP83191.1"/>
    </source>
</evidence>
<dbReference type="AlphaFoldDB" id="A0A366J819"/>
<evidence type="ECO:0000256" key="4">
    <source>
        <dbReference type="ARBA" id="ARBA00022989"/>
    </source>
</evidence>
<dbReference type="EMBL" id="QNSE01000007">
    <property type="protein sequence ID" value="RBP83191.1"/>
    <property type="molecule type" value="Genomic_DNA"/>
</dbReference>
<comment type="caution">
    <text evidence="6">The sequence shown here is derived from an EMBL/GenBank/DDBJ whole genome shotgun (WGS) entry which is preliminary data.</text>
</comment>
<dbReference type="Proteomes" id="UP000252792">
    <property type="component" value="Unassembled WGS sequence"/>
</dbReference>
<dbReference type="RefSeq" id="WP_220150918.1">
    <property type="nucleotide sequence ID" value="NZ_QNSE01000007.1"/>
</dbReference>
<gene>
    <name evidence="6" type="ORF">DFP80_107169</name>
</gene>